<proteinExistence type="predicted"/>
<reference evidence="2" key="1">
    <citation type="submission" date="2023-02" db="EMBL/GenBank/DDBJ databases">
        <authorList>
            <person name="Rihtman B."/>
        </authorList>
    </citation>
    <scope>NUCLEOTIDE SEQUENCE</scope>
</reference>
<keyword evidence="3" id="KW-1185">Reference proteome</keyword>
<organism evidence="2 3">
    <name type="scientific">Paracoccus phage ParKuw1</name>
    <dbReference type="NCBI Taxonomy" id="3032415"/>
    <lineage>
        <taxon>Viruses</taxon>
        <taxon>Duplodnaviria</taxon>
        <taxon>Heunggongvirae</taxon>
        <taxon>Uroviricota</taxon>
        <taxon>Caudoviricetes</taxon>
        <taxon>Autographivirales</taxon>
        <taxon>Autographivirales incertae sedis</taxon>
        <taxon>Kuwvirus</taxon>
        <taxon>Kuwvirus ParKuw1</taxon>
    </lineage>
</organism>
<dbReference type="InterPro" id="IPR025195">
    <property type="entry name" value="GTA_TIM_dom"/>
</dbReference>
<dbReference type="Proteomes" id="UP001218881">
    <property type="component" value="Segment"/>
</dbReference>
<protein>
    <recommendedName>
        <fullName evidence="1">GTA TIM-barrel-like domain-containing protein</fullName>
    </recommendedName>
</protein>
<evidence type="ECO:0000313" key="3">
    <source>
        <dbReference type="Proteomes" id="UP001218881"/>
    </source>
</evidence>
<accession>A0AAF0FHR9</accession>
<dbReference type="CDD" id="cd19607">
    <property type="entry name" value="GTA_TIM-barrel-like"/>
    <property type="match status" value="1"/>
</dbReference>
<name>A0AAF0FHR9_9CAUD</name>
<sequence>MILRSRSTRTVKSLLSGVALLPSTGEWCYSTTPAAYRNEYGTTATENTQWDGGASGKTNMTRAMDNLQRNIPSNKWVSLIVSWFGDDLRLGECTVKPKGEKFNLLTPGGEGGTISIDQDLGAWNVPAVDGETEVTVYDLDQSSIFMNRISDGSTKAKLVYNWSVTGATDTSINVTFIPCSDDAGNNSISTGHLVSVSNSPDLNGALVSPEVQTPTGTQSYRIVVTRTTDGAWNDSGSDRQFDLIVSAVEPELKPDSGFSSPDPWIVNGLTRSQLGIPSIYWDSPTEYNPVYVQWMNARGGASVTTQYDTTVDPDNTVGQPYVDPDSSGFVDQGAGAVLCEYPGGGTDQEAYSSWNHADTSSGGPGGNIPYGVYRWRGYVWSPVERDFNMTVRKGGPGSDDLIAPFLTRIAAKQWVEVQLDIPCDGNFSYLEVVLDKTDDARDWFMVTNVTMFALGTAKVSYGGTPADRSILEGIADLKARGQKVLFYPFILMDITDQQRLPDPSGSGVQGAYPWRGRIRPMDADQGTAQVQTDVDNFFGSAQPDDFFPDFGNQTVQYTGAVDDWGLRRMTLHYAHLCAMAGNVDAFCIATEMIGMTTARSGPNTWPAVQALIQLAQDCREILGDSVEITYACDWSEFMPRNYNDGGFYSIFHLDPLWAHPDIDFIGIDNYLPLSDWRGSPLALDEQAWPSIYDLGYLKSQIEGGERYTYQYLNELDRDNQIRTPIAEWRYRDKDHKSWWGNLHYDIVAGTTQSSPTGWVPQSKRFAYTEYGCAAIDKGTNQPNKFLDPKSVESTVPYYSTGDRDDRAQQTYYQAMTEYWHPSAGHNPVGGNGVHFLDHDMMFAWTWDARPWPAFPRLLDVWSDGENYNAGHWLQGREWIEKT</sequence>
<dbReference type="Pfam" id="PF13547">
    <property type="entry name" value="GTA_TIM"/>
    <property type="match status" value="1"/>
</dbReference>
<dbReference type="Gene3D" id="3.20.20.80">
    <property type="entry name" value="Glycosidases"/>
    <property type="match status" value="1"/>
</dbReference>
<feature type="domain" description="GTA TIM-barrel-like" evidence="1">
    <location>
        <begin position="564"/>
        <end position="855"/>
    </location>
</feature>
<evidence type="ECO:0000259" key="1">
    <source>
        <dbReference type="Pfam" id="PF13547"/>
    </source>
</evidence>
<evidence type="ECO:0000313" key="2">
    <source>
        <dbReference type="EMBL" id="WFG40844.1"/>
    </source>
</evidence>
<gene>
    <name evidence="2" type="ORF">ParaKuw1_00011</name>
</gene>
<dbReference type="EMBL" id="OQ376857">
    <property type="protein sequence ID" value="WFG40844.1"/>
    <property type="molecule type" value="Genomic_DNA"/>
</dbReference>